<reference evidence="1 2" key="1">
    <citation type="journal article" date="2021" name="Int. J. Syst. Evol. Microbiol.">
        <title>Lentilactobacillus fungorum sp. nov., isolated from spent mushroom substrates.</title>
        <authorList>
            <person name="Tohno M."/>
            <person name="Tanizawa Y."/>
            <person name="Kojima Y."/>
            <person name="Sakamoto M."/>
            <person name="Ohkuma M."/>
            <person name="Kobayashi H."/>
        </authorList>
    </citation>
    <scope>NUCLEOTIDE SEQUENCE [LARGE SCALE GENOMIC DNA]</scope>
    <source>
        <strain evidence="1 2">YK48G</strain>
    </source>
</reference>
<keyword evidence="2" id="KW-1185">Reference proteome</keyword>
<dbReference type="EMBL" id="BNJR01000012">
    <property type="protein sequence ID" value="GHP13739.1"/>
    <property type="molecule type" value="Genomic_DNA"/>
</dbReference>
<evidence type="ECO:0000313" key="2">
    <source>
        <dbReference type="Proteomes" id="UP000604765"/>
    </source>
</evidence>
<organism evidence="1 2">
    <name type="scientific">Lentilactobacillus fungorum</name>
    <dbReference type="NCBI Taxonomy" id="2201250"/>
    <lineage>
        <taxon>Bacteria</taxon>
        <taxon>Bacillati</taxon>
        <taxon>Bacillota</taxon>
        <taxon>Bacilli</taxon>
        <taxon>Lactobacillales</taxon>
        <taxon>Lactobacillaceae</taxon>
        <taxon>Lentilactobacillus</taxon>
    </lineage>
</organism>
<evidence type="ECO:0000313" key="1">
    <source>
        <dbReference type="EMBL" id="GHP13739.1"/>
    </source>
</evidence>
<proteinExistence type="predicted"/>
<dbReference type="Proteomes" id="UP000604765">
    <property type="component" value="Unassembled WGS sequence"/>
</dbReference>
<accession>A0ABQ3VZH6</accession>
<sequence length="67" mass="7238">MRKSPWTEIPSSGICGQGAYAQLSYIKSAPDLLIRSRALTRVTTFIHDLLTQTVSACTAKLGDTLAL</sequence>
<name>A0ABQ3VZH6_9LACO</name>
<gene>
    <name evidence="1" type="ORF">YK48G_11640</name>
</gene>
<protein>
    <submittedName>
        <fullName evidence="1">Uncharacterized protein</fullName>
    </submittedName>
</protein>
<comment type="caution">
    <text evidence="1">The sequence shown here is derived from an EMBL/GenBank/DDBJ whole genome shotgun (WGS) entry which is preliminary data.</text>
</comment>